<dbReference type="Pfam" id="PF12833">
    <property type="entry name" value="HTH_18"/>
    <property type="match status" value="1"/>
</dbReference>
<dbReference type="SUPFAM" id="SSF52172">
    <property type="entry name" value="CheY-like"/>
    <property type="match status" value="1"/>
</dbReference>
<evidence type="ECO:0000259" key="10">
    <source>
        <dbReference type="PROSITE" id="PS50110"/>
    </source>
</evidence>
<feature type="domain" description="Response regulatory" evidence="10">
    <location>
        <begin position="3"/>
        <end position="120"/>
    </location>
</feature>
<evidence type="ECO:0000256" key="5">
    <source>
        <dbReference type="ARBA" id="ARBA00023015"/>
    </source>
</evidence>
<evidence type="ECO:0008006" key="13">
    <source>
        <dbReference type="Google" id="ProtNLM"/>
    </source>
</evidence>
<reference evidence="11 12" key="1">
    <citation type="submission" date="2016-02" db="EMBL/GenBank/DDBJ databases">
        <title>Paenibacillus sp. LPB0068, isolated from Crassostrea gigas.</title>
        <authorList>
            <person name="Shin S.-K."/>
            <person name="Yi H."/>
        </authorList>
    </citation>
    <scope>NUCLEOTIDE SEQUENCE [LARGE SCALE GENOMIC DNA]</scope>
    <source>
        <strain evidence="11 12">LPB0068</strain>
    </source>
</reference>
<comment type="subcellular location">
    <subcellularLocation>
        <location evidence="1">Cytoplasm</location>
    </subcellularLocation>
</comment>
<accession>A0A167EUR9</accession>
<comment type="caution">
    <text evidence="11">The sequence shown here is derived from an EMBL/GenBank/DDBJ whole genome shotgun (WGS) entry which is preliminary data.</text>
</comment>
<keyword evidence="6" id="KW-0238">DNA-binding</keyword>
<protein>
    <recommendedName>
        <fullName evidence="13">Two-component system response regulator</fullName>
    </recommendedName>
</protein>
<dbReference type="GO" id="GO:0043565">
    <property type="term" value="F:sequence-specific DNA binding"/>
    <property type="evidence" value="ECO:0007669"/>
    <property type="project" value="InterPro"/>
</dbReference>
<proteinExistence type="predicted"/>
<evidence type="ECO:0000256" key="2">
    <source>
        <dbReference type="ARBA" id="ARBA00022490"/>
    </source>
</evidence>
<evidence type="ECO:0000256" key="3">
    <source>
        <dbReference type="ARBA" id="ARBA00022553"/>
    </source>
</evidence>
<evidence type="ECO:0000256" key="1">
    <source>
        <dbReference type="ARBA" id="ARBA00004496"/>
    </source>
</evidence>
<keyword evidence="3 8" id="KW-0597">Phosphoprotein</keyword>
<keyword evidence="12" id="KW-1185">Reference proteome</keyword>
<dbReference type="PANTHER" id="PTHR42713">
    <property type="entry name" value="HISTIDINE KINASE-RELATED"/>
    <property type="match status" value="1"/>
</dbReference>
<dbReference type="PRINTS" id="PR00032">
    <property type="entry name" value="HTHARAC"/>
</dbReference>
<keyword evidence="7" id="KW-0804">Transcription</keyword>
<dbReference type="Gene3D" id="3.40.50.2300">
    <property type="match status" value="1"/>
</dbReference>
<evidence type="ECO:0000256" key="6">
    <source>
        <dbReference type="ARBA" id="ARBA00023125"/>
    </source>
</evidence>
<dbReference type="SMART" id="SM00342">
    <property type="entry name" value="HTH_ARAC"/>
    <property type="match status" value="1"/>
</dbReference>
<evidence type="ECO:0000313" key="11">
    <source>
        <dbReference type="EMBL" id="OAB75898.1"/>
    </source>
</evidence>
<dbReference type="InterPro" id="IPR020449">
    <property type="entry name" value="Tscrpt_reg_AraC-type_HTH"/>
</dbReference>
<dbReference type="InterPro" id="IPR011006">
    <property type="entry name" value="CheY-like_superfamily"/>
</dbReference>
<dbReference type="InterPro" id="IPR051552">
    <property type="entry name" value="HptR"/>
</dbReference>
<dbReference type="PROSITE" id="PS01124">
    <property type="entry name" value="HTH_ARAC_FAMILY_2"/>
    <property type="match status" value="1"/>
</dbReference>
<dbReference type="SUPFAM" id="SSF46689">
    <property type="entry name" value="Homeodomain-like"/>
    <property type="match status" value="2"/>
</dbReference>
<dbReference type="GO" id="GO:0003700">
    <property type="term" value="F:DNA-binding transcription factor activity"/>
    <property type="evidence" value="ECO:0007669"/>
    <property type="project" value="InterPro"/>
</dbReference>
<dbReference type="GO" id="GO:0000160">
    <property type="term" value="P:phosphorelay signal transduction system"/>
    <property type="evidence" value="ECO:0007669"/>
    <property type="project" value="UniProtKB-KW"/>
</dbReference>
<feature type="modified residue" description="4-aspartylphosphate" evidence="8">
    <location>
        <position position="55"/>
    </location>
</feature>
<dbReference type="PROSITE" id="PS50110">
    <property type="entry name" value="RESPONSE_REGULATORY"/>
    <property type="match status" value="1"/>
</dbReference>
<dbReference type="Pfam" id="PF00072">
    <property type="entry name" value="Response_reg"/>
    <property type="match status" value="1"/>
</dbReference>
<dbReference type="InterPro" id="IPR009057">
    <property type="entry name" value="Homeodomain-like_sf"/>
</dbReference>
<evidence type="ECO:0000256" key="7">
    <source>
        <dbReference type="ARBA" id="ARBA00023163"/>
    </source>
</evidence>
<evidence type="ECO:0000259" key="9">
    <source>
        <dbReference type="PROSITE" id="PS01124"/>
    </source>
</evidence>
<feature type="domain" description="HTH araC/xylS-type" evidence="9">
    <location>
        <begin position="417"/>
        <end position="514"/>
    </location>
</feature>
<keyword evidence="4" id="KW-0902">Two-component regulatory system</keyword>
<dbReference type="GO" id="GO:0005737">
    <property type="term" value="C:cytoplasm"/>
    <property type="evidence" value="ECO:0007669"/>
    <property type="project" value="UniProtKB-SubCell"/>
</dbReference>
<dbReference type="PROSITE" id="PS00041">
    <property type="entry name" value="HTH_ARAC_FAMILY_1"/>
    <property type="match status" value="1"/>
</dbReference>
<dbReference type="PANTHER" id="PTHR42713:SF3">
    <property type="entry name" value="TRANSCRIPTIONAL REGULATORY PROTEIN HPTR"/>
    <property type="match status" value="1"/>
</dbReference>
<dbReference type="SMART" id="SM00448">
    <property type="entry name" value="REC"/>
    <property type="match status" value="1"/>
</dbReference>
<keyword evidence="5" id="KW-0805">Transcription regulation</keyword>
<dbReference type="RefSeq" id="WP_162274316.1">
    <property type="nucleotide sequence ID" value="NZ_CP017770.1"/>
</dbReference>
<dbReference type="AlphaFoldDB" id="A0A167EUR9"/>
<dbReference type="InterPro" id="IPR001789">
    <property type="entry name" value="Sig_transdc_resp-reg_receiver"/>
</dbReference>
<dbReference type="InterPro" id="IPR018060">
    <property type="entry name" value="HTH_AraC"/>
</dbReference>
<dbReference type="Proteomes" id="UP000077134">
    <property type="component" value="Unassembled WGS sequence"/>
</dbReference>
<dbReference type="CDD" id="cd17536">
    <property type="entry name" value="REC_YesN-like"/>
    <property type="match status" value="1"/>
</dbReference>
<dbReference type="STRING" id="1763538.LPB68_15375"/>
<evidence type="ECO:0000313" key="12">
    <source>
        <dbReference type="Proteomes" id="UP000077134"/>
    </source>
</evidence>
<dbReference type="Gene3D" id="1.10.10.60">
    <property type="entry name" value="Homeodomain-like"/>
    <property type="match status" value="2"/>
</dbReference>
<dbReference type="EMBL" id="LSFN01000006">
    <property type="protein sequence ID" value="OAB75898.1"/>
    <property type="molecule type" value="Genomic_DNA"/>
</dbReference>
<sequence>MFNVLIVDDEPSIREGLKTIINWEECGYKVIDTASNGREALAKFQQLRPDLTIIDIRMPGMTGLEVIGQIRQEYSSGRFLILSGYADFDYAKRAIVFGVDGYLLKPVDEDELVDELQRIHLSLSKGRELQQRNAEDDHYLRSHMVEDFLFHESEQGNYDNVVNLGLLWNSFQIILIEVHGQAFGGSMYLNALKGKLTEYFEQTERAIVFSAGTNIGLLLNDIVEGEQRAEALYEELSKITMDWGWDVYAAAGQAVKEIGELGTSYSSATELLHYRFLFEHKRVMLIDDLQVMRVKFDNQLVVSQVDEIELSDKLYYALDIRSKEAVWRVMEEIEQRIVSIRSSEQTMKSLYVQILTIVMNKLSNSNPELNPIIQQYSVFISGLYQQDTLKELRQLTIDHLSNLIDRLGGISKDTVLKQMIDFIKRNYNENLKLELLAEVFNYNSAYLGKLFKNYTGEQFNTFLDKIRIDKAKDLLTAGLKVHQVASRVGYANVDYFHSKFKKYTGVSPSSFKGKEKD</sequence>
<dbReference type="InterPro" id="IPR018062">
    <property type="entry name" value="HTH_AraC-typ_CS"/>
</dbReference>
<evidence type="ECO:0000256" key="4">
    <source>
        <dbReference type="ARBA" id="ARBA00023012"/>
    </source>
</evidence>
<keyword evidence="2" id="KW-0963">Cytoplasm</keyword>
<organism evidence="11 12">
    <name type="scientific">Paenibacillus crassostreae</name>
    <dbReference type="NCBI Taxonomy" id="1763538"/>
    <lineage>
        <taxon>Bacteria</taxon>
        <taxon>Bacillati</taxon>
        <taxon>Bacillota</taxon>
        <taxon>Bacilli</taxon>
        <taxon>Bacillales</taxon>
        <taxon>Paenibacillaceae</taxon>
        <taxon>Paenibacillus</taxon>
    </lineage>
</organism>
<evidence type="ECO:0000256" key="8">
    <source>
        <dbReference type="PROSITE-ProRule" id="PRU00169"/>
    </source>
</evidence>
<gene>
    <name evidence="11" type="ORF">PNBC_07645</name>
</gene>
<name>A0A167EUR9_9BACL</name>